<dbReference type="PROSITE" id="PS50240">
    <property type="entry name" value="TRYPSIN_DOM"/>
    <property type="match status" value="1"/>
</dbReference>
<evidence type="ECO:0000256" key="1">
    <source>
        <dbReference type="SAM" id="SignalP"/>
    </source>
</evidence>
<sequence>MAWPLAAALSASVIAGWSGTAPAVAAESTPPSAVEDFSYPGAAKVLADRGITLKAGDGHIVLADCASGTGLVQLFSRSATPSEVCFQITGPTGYLSLEIPQIYNIKGDDHAIKATLNTAGTVTSLDVPKNTWTPVGEGTSGDQTTLLELNASGGSAAPAGSNPTPAVGTITVGQPGHPGSRSCTATLVAPQWMLTAASCFTDNPADLSTVPSGLPRTSTTATIAGRTLTVVEVAPRTDRDLAMVRVGESVLDVAPIAVATTAPTAGESLQLTGFGRTRTDWVPSSPHSATFTTGTVNATNVTLAPSAPADATVCQGDAGGPALRAKSGGFELAAVTSRAFQGGCLGATDTATGATESRADDLATWIGSLTDRSYQLVNPASGRCLNVSGAGPTWANLTPMILFDCVPGAGNEGFQLTSDGQVRNPASGRCLNVSGAGPTWANLTPMILFDCTPGAANEKFQLTASGQLLNPASGRCLNVSGAGPTWANLTPMILFDCVPGAANETFLLASDSQAAQPAGAILNPASGRCVNVTGAGPTWANSTPIILFDCVQGAGNEGFQLTADGQIRNAASGRCLNVSGAGPTWANLTPIILWDCVPGMGNETFRVTSDGLLLNPASGRCVNVTGAGPTWANLTPIILFDCVPGPGNERFQLAT</sequence>
<dbReference type="SUPFAM" id="SSF50494">
    <property type="entry name" value="Trypsin-like serine proteases"/>
    <property type="match status" value="1"/>
</dbReference>
<name>A0ABP4HIP7_9ACTN</name>
<dbReference type="Gene3D" id="2.80.10.50">
    <property type="match status" value="2"/>
</dbReference>
<feature type="signal peptide" evidence="1">
    <location>
        <begin position="1"/>
        <end position="25"/>
    </location>
</feature>
<dbReference type="Gene3D" id="2.40.10.10">
    <property type="entry name" value="Trypsin-like serine proteases"/>
    <property type="match status" value="1"/>
</dbReference>
<dbReference type="PROSITE" id="PS50231">
    <property type="entry name" value="RICIN_B_LECTIN"/>
    <property type="match status" value="2"/>
</dbReference>
<dbReference type="InterPro" id="IPR051333">
    <property type="entry name" value="CLIP_Serine_Protease"/>
</dbReference>
<dbReference type="CDD" id="cd00161">
    <property type="entry name" value="beta-trefoil_Ricin-like"/>
    <property type="match status" value="1"/>
</dbReference>
<organism evidence="3 4">
    <name type="scientific">Kitasatospora nipponensis</name>
    <dbReference type="NCBI Taxonomy" id="258049"/>
    <lineage>
        <taxon>Bacteria</taxon>
        <taxon>Bacillati</taxon>
        <taxon>Actinomycetota</taxon>
        <taxon>Actinomycetes</taxon>
        <taxon>Kitasatosporales</taxon>
        <taxon>Streptomycetaceae</taxon>
        <taxon>Kitasatospora</taxon>
    </lineage>
</organism>
<dbReference type="InterPro" id="IPR001314">
    <property type="entry name" value="Peptidase_S1A"/>
</dbReference>
<dbReference type="Proteomes" id="UP001500037">
    <property type="component" value="Unassembled WGS sequence"/>
</dbReference>
<dbReference type="SUPFAM" id="SSF50370">
    <property type="entry name" value="Ricin B-like lectins"/>
    <property type="match status" value="2"/>
</dbReference>
<dbReference type="InterPro" id="IPR043504">
    <property type="entry name" value="Peptidase_S1_PA_chymotrypsin"/>
</dbReference>
<dbReference type="PANTHER" id="PTHR24260:SF136">
    <property type="entry name" value="GH08193P-RELATED"/>
    <property type="match status" value="1"/>
</dbReference>
<evidence type="ECO:0000259" key="2">
    <source>
        <dbReference type="PROSITE" id="PS50240"/>
    </source>
</evidence>
<dbReference type="InterPro" id="IPR001254">
    <property type="entry name" value="Trypsin_dom"/>
</dbReference>
<keyword evidence="1" id="KW-0732">Signal</keyword>
<dbReference type="Pfam" id="PF00089">
    <property type="entry name" value="Trypsin"/>
    <property type="match status" value="1"/>
</dbReference>
<evidence type="ECO:0000313" key="3">
    <source>
        <dbReference type="EMBL" id="GAA1268799.1"/>
    </source>
</evidence>
<comment type="caution">
    <text evidence="3">The sequence shown here is derived from an EMBL/GenBank/DDBJ whole genome shotgun (WGS) entry which is preliminary data.</text>
</comment>
<dbReference type="InterPro" id="IPR009003">
    <property type="entry name" value="Peptidase_S1_PA"/>
</dbReference>
<reference evidence="4" key="1">
    <citation type="journal article" date="2019" name="Int. J. Syst. Evol. Microbiol.">
        <title>The Global Catalogue of Microorganisms (GCM) 10K type strain sequencing project: providing services to taxonomists for standard genome sequencing and annotation.</title>
        <authorList>
            <consortium name="The Broad Institute Genomics Platform"/>
            <consortium name="The Broad Institute Genome Sequencing Center for Infectious Disease"/>
            <person name="Wu L."/>
            <person name="Ma J."/>
        </authorList>
    </citation>
    <scope>NUCLEOTIDE SEQUENCE [LARGE SCALE GENOMIC DNA]</scope>
    <source>
        <strain evidence="4">JCM 13004</strain>
    </source>
</reference>
<feature type="domain" description="Peptidase S1" evidence="2">
    <location>
        <begin position="151"/>
        <end position="371"/>
    </location>
</feature>
<evidence type="ECO:0000313" key="4">
    <source>
        <dbReference type="Proteomes" id="UP001500037"/>
    </source>
</evidence>
<dbReference type="Pfam" id="PF00652">
    <property type="entry name" value="Ricin_B_lectin"/>
    <property type="match status" value="2"/>
</dbReference>
<gene>
    <name evidence="3" type="ORF">GCM10009665_66730</name>
</gene>
<dbReference type="PRINTS" id="PR00722">
    <property type="entry name" value="CHYMOTRYPSIN"/>
</dbReference>
<dbReference type="EMBL" id="BAAALF010000194">
    <property type="protein sequence ID" value="GAA1268799.1"/>
    <property type="molecule type" value="Genomic_DNA"/>
</dbReference>
<dbReference type="SMART" id="SM00458">
    <property type="entry name" value="RICIN"/>
    <property type="match status" value="2"/>
</dbReference>
<dbReference type="PANTHER" id="PTHR24260">
    <property type="match status" value="1"/>
</dbReference>
<dbReference type="SMART" id="SM00020">
    <property type="entry name" value="Tryp_SPc"/>
    <property type="match status" value="1"/>
</dbReference>
<dbReference type="InterPro" id="IPR000772">
    <property type="entry name" value="Ricin_B_lectin"/>
</dbReference>
<protein>
    <recommendedName>
        <fullName evidence="2">Peptidase S1 domain-containing protein</fullName>
    </recommendedName>
</protein>
<accession>A0ABP4HIP7</accession>
<proteinExistence type="predicted"/>
<keyword evidence="4" id="KW-1185">Reference proteome</keyword>
<dbReference type="InterPro" id="IPR035992">
    <property type="entry name" value="Ricin_B-like_lectins"/>
</dbReference>
<feature type="chain" id="PRO_5046416125" description="Peptidase S1 domain-containing protein" evidence="1">
    <location>
        <begin position="26"/>
        <end position="655"/>
    </location>
</feature>